<keyword evidence="2" id="KW-1185">Reference proteome</keyword>
<organism evidence="1 2">
    <name type="scientific">Deinococcus rubellus</name>
    <dbReference type="NCBI Taxonomy" id="1889240"/>
    <lineage>
        <taxon>Bacteria</taxon>
        <taxon>Thermotogati</taxon>
        <taxon>Deinococcota</taxon>
        <taxon>Deinococci</taxon>
        <taxon>Deinococcales</taxon>
        <taxon>Deinococcaceae</taxon>
        <taxon>Deinococcus</taxon>
    </lineage>
</organism>
<gene>
    <name evidence="1" type="ORF">N0D28_11320</name>
</gene>
<name>A0ABY5YE62_9DEIO</name>
<evidence type="ECO:0000313" key="2">
    <source>
        <dbReference type="Proteomes" id="UP001060261"/>
    </source>
</evidence>
<dbReference type="Proteomes" id="UP001060261">
    <property type="component" value="Chromosome"/>
</dbReference>
<dbReference type="RefSeq" id="WP_260559623.1">
    <property type="nucleotide sequence ID" value="NZ_BAABEC010000018.1"/>
</dbReference>
<dbReference type="EMBL" id="CP104213">
    <property type="protein sequence ID" value="UWX63334.1"/>
    <property type="molecule type" value="Genomic_DNA"/>
</dbReference>
<accession>A0ABY5YE62</accession>
<sequence length="58" mass="6204">MPKASEGIRQGYDTNIKAKTGVGIADWLKAEHGLGHACATLLTHDGLHREAEHSILIA</sequence>
<protein>
    <submittedName>
        <fullName evidence="1">DUF4287 domain-containing protein</fullName>
    </submittedName>
</protein>
<proteinExistence type="predicted"/>
<reference evidence="1" key="1">
    <citation type="submission" date="2022-09" db="EMBL/GenBank/DDBJ databases">
        <title>genome sequence of Deinococcus rubellus.</title>
        <authorList>
            <person name="Srinivasan S."/>
        </authorList>
    </citation>
    <scope>NUCLEOTIDE SEQUENCE</scope>
    <source>
        <strain evidence="1">Ant6</strain>
    </source>
</reference>
<evidence type="ECO:0000313" key="1">
    <source>
        <dbReference type="EMBL" id="UWX63334.1"/>
    </source>
</evidence>